<dbReference type="GO" id="GO:0006310">
    <property type="term" value="P:DNA recombination"/>
    <property type="evidence" value="ECO:0007669"/>
    <property type="project" value="UniProtKB-KW"/>
</dbReference>
<evidence type="ECO:0000259" key="9">
    <source>
        <dbReference type="PROSITE" id="PS51898"/>
    </source>
</evidence>
<keyword evidence="11" id="KW-1185">Reference proteome</keyword>
<dbReference type="Gene3D" id="1.10.443.10">
    <property type="entry name" value="Intergrase catalytic core"/>
    <property type="match status" value="1"/>
</dbReference>
<dbReference type="Proteomes" id="UP000280547">
    <property type="component" value="Segment"/>
</dbReference>
<comment type="similarity">
    <text evidence="1">Belongs to the 'phage' integrase family.</text>
</comment>
<dbReference type="GO" id="GO:0015074">
    <property type="term" value="P:DNA integration"/>
    <property type="evidence" value="ECO:0007669"/>
    <property type="project" value="UniProtKB-KW"/>
</dbReference>
<evidence type="ECO:0000313" key="10">
    <source>
        <dbReference type="EMBL" id="AYR03154.1"/>
    </source>
</evidence>
<dbReference type="PANTHER" id="PTHR30349">
    <property type="entry name" value="PHAGE INTEGRASE-RELATED"/>
    <property type="match status" value="1"/>
</dbReference>
<organism evidence="10 11">
    <name type="scientific">Gordonia phage Octobien14</name>
    <dbReference type="NCBI Taxonomy" id="2483673"/>
    <lineage>
        <taxon>Viruses</taxon>
        <taxon>Duplodnaviria</taxon>
        <taxon>Heunggongvirae</taxon>
        <taxon>Uroviricota</taxon>
        <taxon>Caudoviricetes</taxon>
        <taxon>Deeyouvirinae</taxon>
        <taxon>Octobienvirus</taxon>
        <taxon>Octobienvirus octobien14</taxon>
    </lineage>
</organism>
<keyword evidence="4" id="KW-0378">Hydrolase</keyword>
<dbReference type="GO" id="GO:0075713">
    <property type="term" value="P:establishment of integrated proviral latency"/>
    <property type="evidence" value="ECO:0007669"/>
    <property type="project" value="UniProtKB-KW"/>
</dbReference>
<keyword evidence="8" id="KW-1160">Virus entry into host cell</keyword>
<keyword evidence="5" id="KW-0229">DNA integration</keyword>
<dbReference type="GO" id="GO:0016787">
    <property type="term" value="F:hydrolase activity"/>
    <property type="evidence" value="ECO:0007669"/>
    <property type="project" value="UniProtKB-KW"/>
</dbReference>
<evidence type="ECO:0000256" key="3">
    <source>
        <dbReference type="ARBA" id="ARBA00022679"/>
    </source>
</evidence>
<dbReference type="InterPro" id="IPR050090">
    <property type="entry name" value="Tyrosine_recombinase_XerCD"/>
</dbReference>
<evidence type="ECO:0000313" key="11">
    <source>
        <dbReference type="Proteomes" id="UP000280547"/>
    </source>
</evidence>
<dbReference type="GeneID" id="70080795"/>
<keyword evidence="3" id="KW-0808">Transferase</keyword>
<dbReference type="InterPro" id="IPR010998">
    <property type="entry name" value="Integrase_recombinase_N"/>
</dbReference>
<dbReference type="InterPro" id="IPR013762">
    <property type="entry name" value="Integrase-like_cat_sf"/>
</dbReference>
<dbReference type="PANTHER" id="PTHR30349:SF64">
    <property type="entry name" value="PROPHAGE INTEGRASE INTD-RELATED"/>
    <property type="match status" value="1"/>
</dbReference>
<dbReference type="GO" id="GO:0003677">
    <property type="term" value="F:DNA binding"/>
    <property type="evidence" value="ECO:0007669"/>
    <property type="project" value="UniProtKB-KW"/>
</dbReference>
<dbReference type="SUPFAM" id="SSF56349">
    <property type="entry name" value="DNA breaking-rejoining enzymes"/>
    <property type="match status" value="1"/>
</dbReference>
<evidence type="ECO:0000256" key="5">
    <source>
        <dbReference type="ARBA" id="ARBA00022908"/>
    </source>
</evidence>
<evidence type="ECO:0000256" key="2">
    <source>
        <dbReference type="ARBA" id="ARBA00016082"/>
    </source>
</evidence>
<dbReference type="EMBL" id="MH976515">
    <property type="protein sequence ID" value="AYR03154.1"/>
    <property type="molecule type" value="Genomic_DNA"/>
</dbReference>
<protein>
    <recommendedName>
        <fullName evidence="2">Integrase</fullName>
    </recommendedName>
</protein>
<dbReference type="PROSITE" id="PS51898">
    <property type="entry name" value="TYR_RECOMBINASE"/>
    <property type="match status" value="1"/>
</dbReference>
<evidence type="ECO:0000256" key="1">
    <source>
        <dbReference type="ARBA" id="ARBA00008857"/>
    </source>
</evidence>
<gene>
    <name evidence="10" type="primary">6</name>
    <name evidence="10" type="ORF">SEA_OCTOBIEN14_6</name>
</gene>
<feature type="domain" description="Tyr recombinase" evidence="9">
    <location>
        <begin position="169"/>
        <end position="361"/>
    </location>
</feature>
<dbReference type="RefSeq" id="YP_010246251.1">
    <property type="nucleotide sequence ID" value="NC_060134.1"/>
</dbReference>
<dbReference type="InterPro" id="IPR002104">
    <property type="entry name" value="Integrase_catalytic"/>
</dbReference>
<dbReference type="GO" id="GO:0016740">
    <property type="term" value="F:transferase activity"/>
    <property type="evidence" value="ECO:0007669"/>
    <property type="project" value="UniProtKB-KW"/>
</dbReference>
<reference evidence="10 11" key="1">
    <citation type="submission" date="2018-09" db="EMBL/GenBank/DDBJ databases">
        <authorList>
            <person name="Amanuel B.M."/>
            <person name="Anspach C.J."/>
            <person name="Chiquito R.J."/>
            <person name="Gales J.M."/>
            <person name="Hall T."/>
            <person name="Hotaki K."/>
            <person name="Lozano B."/>
            <person name="Mugisha B."/>
            <person name="Fogarty M.P."/>
            <person name="Leadon S.A."/>
            <person name="Molloy S.D."/>
            <person name="Garlena R.A."/>
            <person name="Russell D.A."/>
            <person name="Pope W.H."/>
            <person name="Jacobs-Sera D."/>
            <person name="Hatfull G.F."/>
        </authorList>
    </citation>
    <scope>NUCLEOTIDE SEQUENCE [LARGE SCALE GENOMIC DNA]</scope>
</reference>
<dbReference type="KEGG" id="vg:70080795"/>
<sequence length="364" mass="40302">MPNGIQKRTWADGRPPRYVARVRVGGKERSKSCDTYGEAKKWRDEQLGLKPTGRRSDNKLLGKVVQAWADHAEGSNRVNREHLVANLGDLEYMKLGDVTTDDIREWRKQLVTARPWANNKPLSSSTVGTLTKNLSAVFNDAVAQGQIPRNPVVGARKGAGKVESSQAVDPTGLITVDQVRALVAKAEEPYSTMLSLFAMSGIRPGELGGLRVRSFNPERKELYVTAQSAGEYGVWEWKDMLKTSKAHRTVPLPDDAVALLMLHLEAHPDYAPESPLFRTERDYQWMTPNIGIKFRKTAEEAGVAGHSPKSLRHFYASALIRAGESVTVVQHRLGHSSPMVTLSVYTHLWSDSAETTRAALQGIL</sequence>
<evidence type="ECO:0000256" key="8">
    <source>
        <dbReference type="ARBA" id="ARBA00023195"/>
    </source>
</evidence>
<dbReference type="Gene3D" id="1.10.150.130">
    <property type="match status" value="1"/>
</dbReference>
<dbReference type="GO" id="GO:0044826">
    <property type="term" value="P:viral genome integration into host DNA"/>
    <property type="evidence" value="ECO:0007669"/>
    <property type="project" value="UniProtKB-KW"/>
</dbReference>
<accession>A0A3G3MAZ9</accession>
<keyword evidence="6" id="KW-0238">DNA-binding</keyword>
<name>A0A3G3MAZ9_9CAUD</name>
<dbReference type="CDD" id="cd01189">
    <property type="entry name" value="INT_ICEBs1_C_like"/>
    <property type="match status" value="1"/>
</dbReference>
<proteinExistence type="inferred from homology"/>
<evidence type="ECO:0000256" key="6">
    <source>
        <dbReference type="ARBA" id="ARBA00023125"/>
    </source>
</evidence>
<keyword evidence="8" id="KW-1179">Viral genome integration</keyword>
<dbReference type="InterPro" id="IPR011010">
    <property type="entry name" value="DNA_brk_join_enz"/>
</dbReference>
<dbReference type="Pfam" id="PF00589">
    <property type="entry name" value="Phage_integrase"/>
    <property type="match status" value="1"/>
</dbReference>
<evidence type="ECO:0000256" key="4">
    <source>
        <dbReference type="ARBA" id="ARBA00022801"/>
    </source>
</evidence>
<keyword evidence="7" id="KW-0233">DNA recombination</keyword>
<evidence type="ECO:0000256" key="7">
    <source>
        <dbReference type="ARBA" id="ARBA00023172"/>
    </source>
</evidence>